<accession>A0A5S9WY81</accession>
<dbReference type="EMBL" id="CACSHJ010000088">
    <property type="protein sequence ID" value="CAA0361886.1"/>
    <property type="molecule type" value="Genomic_DNA"/>
</dbReference>
<feature type="region of interest" description="Disordered" evidence="1">
    <location>
        <begin position="1"/>
        <end position="44"/>
    </location>
</feature>
<name>A0A5S9WY81_ARATH</name>
<sequence>MPRLMIQETKQAKVKKNQGDDLRRSQPYYGSESRDRGSSQRKSVLMLKPKVMVRRIKNRVKRLVITVDTKQRRSSSQWELKPVAMSAEQET</sequence>
<gene>
    <name evidence="2" type="ORF">C24_LOCUS7735</name>
</gene>
<organism evidence="2 3">
    <name type="scientific">Arabidopsis thaliana</name>
    <name type="common">Mouse-ear cress</name>
    <dbReference type="NCBI Taxonomy" id="3702"/>
    <lineage>
        <taxon>Eukaryota</taxon>
        <taxon>Viridiplantae</taxon>
        <taxon>Streptophyta</taxon>
        <taxon>Embryophyta</taxon>
        <taxon>Tracheophyta</taxon>
        <taxon>Spermatophyta</taxon>
        <taxon>Magnoliopsida</taxon>
        <taxon>eudicotyledons</taxon>
        <taxon>Gunneridae</taxon>
        <taxon>Pentapetalae</taxon>
        <taxon>rosids</taxon>
        <taxon>malvids</taxon>
        <taxon>Brassicales</taxon>
        <taxon>Brassicaceae</taxon>
        <taxon>Camelineae</taxon>
        <taxon>Arabidopsis</taxon>
    </lineage>
</organism>
<reference evidence="2 3" key="1">
    <citation type="submission" date="2019-12" db="EMBL/GenBank/DDBJ databases">
        <authorList>
            <person name="Jiao W.-B."/>
            <person name="Schneeberger K."/>
        </authorList>
    </citation>
    <scope>NUCLEOTIDE SEQUENCE [LARGE SCALE GENOMIC DNA]</scope>
    <source>
        <strain evidence="3">cv. C24</strain>
    </source>
</reference>
<protein>
    <submittedName>
        <fullName evidence="2">Uncharacterized protein</fullName>
    </submittedName>
</protein>
<evidence type="ECO:0000313" key="3">
    <source>
        <dbReference type="Proteomes" id="UP000434276"/>
    </source>
</evidence>
<evidence type="ECO:0000313" key="2">
    <source>
        <dbReference type="EMBL" id="CAA0361886.1"/>
    </source>
</evidence>
<dbReference type="AlphaFoldDB" id="A0A5S9WY81"/>
<dbReference type="Proteomes" id="UP000434276">
    <property type="component" value="Unassembled WGS sequence"/>
</dbReference>
<proteinExistence type="predicted"/>
<evidence type="ECO:0000256" key="1">
    <source>
        <dbReference type="SAM" id="MobiDB-lite"/>
    </source>
</evidence>
<feature type="region of interest" description="Disordered" evidence="1">
    <location>
        <begin position="71"/>
        <end position="91"/>
    </location>
</feature>